<dbReference type="InterPro" id="IPR025287">
    <property type="entry name" value="WAK_GUB"/>
</dbReference>
<evidence type="ECO:0000256" key="1">
    <source>
        <dbReference type="ARBA" id="ARBA00004479"/>
    </source>
</evidence>
<dbReference type="InterPro" id="IPR000742">
    <property type="entry name" value="EGF"/>
</dbReference>
<dbReference type="FunFam" id="2.10.25.10:FF:000038">
    <property type="entry name" value="Fibrillin 2"/>
    <property type="match status" value="1"/>
</dbReference>
<dbReference type="AlphaFoldDB" id="A0AAD1Z769"/>
<dbReference type="InterPro" id="IPR013695">
    <property type="entry name" value="WAK"/>
</dbReference>
<keyword evidence="6" id="KW-0677">Repeat</keyword>
<feature type="chain" id="PRO_5042107826" description="EGF-like domain-containing protein" evidence="10">
    <location>
        <begin position="27"/>
        <end position="419"/>
    </location>
</feature>
<dbReference type="InterPro" id="IPR001881">
    <property type="entry name" value="EGF-like_Ca-bd_dom"/>
</dbReference>
<keyword evidence="2" id="KW-0723">Serine/threonine-protein kinase</keyword>
<dbReference type="EMBL" id="OU503041">
    <property type="protein sequence ID" value="CAI9764090.1"/>
    <property type="molecule type" value="Genomic_DNA"/>
</dbReference>
<dbReference type="GO" id="GO:0005509">
    <property type="term" value="F:calcium ion binding"/>
    <property type="evidence" value="ECO:0007669"/>
    <property type="project" value="InterPro"/>
</dbReference>
<dbReference type="PROSITE" id="PS00010">
    <property type="entry name" value="ASX_HYDROXYL"/>
    <property type="match status" value="1"/>
</dbReference>
<feature type="domain" description="EGF-like calcium-binding" evidence="11">
    <location>
        <begin position="295"/>
        <end position="337"/>
    </location>
</feature>
<accession>A0AAD1Z769</accession>
<dbReference type="SUPFAM" id="SSF57196">
    <property type="entry name" value="EGF/Laminin"/>
    <property type="match status" value="1"/>
</dbReference>
<keyword evidence="5 10" id="KW-0732">Signal</keyword>
<dbReference type="SMART" id="SM00181">
    <property type="entry name" value="EGF"/>
    <property type="match status" value="2"/>
</dbReference>
<reference evidence="13" key="1">
    <citation type="submission" date="2023-05" db="EMBL/GenBank/DDBJ databases">
        <authorList>
            <person name="Huff M."/>
        </authorList>
    </citation>
    <scope>NUCLEOTIDE SEQUENCE</scope>
</reference>
<keyword evidence="7" id="KW-1015">Disulfide bond</keyword>
<feature type="domain" description="EGF-like" evidence="12">
    <location>
        <begin position="246"/>
        <end position="294"/>
    </location>
</feature>
<evidence type="ECO:0000256" key="2">
    <source>
        <dbReference type="ARBA" id="ARBA00022527"/>
    </source>
</evidence>
<dbReference type="Pfam" id="PF07645">
    <property type="entry name" value="EGF_CA"/>
    <property type="match status" value="1"/>
</dbReference>
<comment type="subcellular location">
    <subcellularLocation>
        <location evidence="1">Membrane</location>
        <topology evidence="1">Single-pass type I membrane protein</topology>
    </subcellularLocation>
</comment>
<dbReference type="CDD" id="cd00054">
    <property type="entry name" value="EGF_CA"/>
    <property type="match status" value="1"/>
</dbReference>
<feature type="signal peptide" evidence="10">
    <location>
        <begin position="1"/>
        <end position="26"/>
    </location>
</feature>
<dbReference type="PANTHER" id="PTHR33491">
    <property type="entry name" value="OSJNBA0016N04.9 PROTEIN"/>
    <property type="match status" value="1"/>
</dbReference>
<evidence type="ECO:0000256" key="5">
    <source>
        <dbReference type="ARBA" id="ARBA00022729"/>
    </source>
</evidence>
<evidence type="ECO:0000256" key="6">
    <source>
        <dbReference type="ARBA" id="ARBA00022737"/>
    </source>
</evidence>
<sequence>MAMGLHFLKTQFILAILLSFVSISISSSIPIAMPNCMDRCGNVNIPFPFGTTEGCYHNSTFLVTCNETYNPPKAFVQNSNIEITNISLEGQLHLLNYIAKDCYQNGTRILYVTSRIELIWGLTINNTANKLTVVGCDTNAFVHGTRFNNKFYRTGCNSYCGSKGDLADGMCSGLGCCQTSIPREVQIANLTLQSYDQFKNVGDFNNCSYSFLAEESAFNFTLSSLSSLRNVTSLPMVVDWAVGDGTCVEARNNMSSYACQSSNSKCNEPNNGYGYRCYCEEGYQGNPYLVDGCQDIDECLDPNNKCEKGCENSSGNYSCICPKGYHGDGLKDGRGCIRGESLVFKLVAGIALGFIVLLLGACLRLSRKHYSVQTQPKAEEMESLLFWPTNALANGEGNTIGTGYDSTRDHILLPMGGGR</sequence>
<dbReference type="Pfam" id="PF08488">
    <property type="entry name" value="WAK"/>
    <property type="match status" value="1"/>
</dbReference>
<protein>
    <recommendedName>
        <fullName evidence="15">EGF-like domain-containing protein</fullName>
    </recommendedName>
</protein>
<evidence type="ECO:0000259" key="11">
    <source>
        <dbReference type="SMART" id="SM00179"/>
    </source>
</evidence>
<dbReference type="GO" id="GO:0004674">
    <property type="term" value="F:protein serine/threonine kinase activity"/>
    <property type="evidence" value="ECO:0007669"/>
    <property type="project" value="UniProtKB-KW"/>
</dbReference>
<keyword evidence="3" id="KW-0245">EGF-like domain</keyword>
<keyword evidence="9" id="KW-1133">Transmembrane helix</keyword>
<evidence type="ECO:0000259" key="12">
    <source>
        <dbReference type="SMART" id="SM00181"/>
    </source>
</evidence>
<dbReference type="PROSITE" id="PS01187">
    <property type="entry name" value="EGF_CA"/>
    <property type="match status" value="1"/>
</dbReference>
<dbReference type="InterPro" id="IPR000152">
    <property type="entry name" value="EGF-type_Asp/Asn_hydroxyl_site"/>
</dbReference>
<feature type="domain" description="EGF-like" evidence="12">
    <location>
        <begin position="298"/>
        <end position="337"/>
    </location>
</feature>
<gene>
    <name evidence="13" type="ORF">FPE_LOCUS11520</name>
</gene>
<dbReference type="GO" id="GO:0016020">
    <property type="term" value="C:membrane"/>
    <property type="evidence" value="ECO:0007669"/>
    <property type="project" value="UniProtKB-SubCell"/>
</dbReference>
<dbReference type="InterPro" id="IPR018097">
    <property type="entry name" value="EGF_Ca-bd_CS"/>
</dbReference>
<name>A0AAD1Z769_9LAMI</name>
<keyword evidence="9" id="KW-0812">Transmembrane</keyword>
<dbReference type="Proteomes" id="UP000834106">
    <property type="component" value="Chromosome 6"/>
</dbReference>
<dbReference type="Gene3D" id="2.10.25.10">
    <property type="entry name" value="Laminin"/>
    <property type="match status" value="1"/>
</dbReference>
<feature type="transmembrane region" description="Helical" evidence="9">
    <location>
        <begin position="342"/>
        <end position="363"/>
    </location>
</feature>
<keyword evidence="8" id="KW-0325">Glycoprotein</keyword>
<evidence type="ECO:0000256" key="4">
    <source>
        <dbReference type="ARBA" id="ARBA00022679"/>
    </source>
</evidence>
<dbReference type="FunFam" id="2.10.25.10:FF:000628">
    <property type="entry name" value="Wall-associated receptor kinase 2"/>
    <property type="match status" value="1"/>
</dbReference>
<evidence type="ECO:0000256" key="9">
    <source>
        <dbReference type="SAM" id="Phobius"/>
    </source>
</evidence>
<evidence type="ECO:0000313" key="13">
    <source>
        <dbReference type="EMBL" id="CAI9764090.1"/>
    </source>
</evidence>
<keyword evidence="4" id="KW-0808">Transferase</keyword>
<keyword evidence="2" id="KW-0418">Kinase</keyword>
<dbReference type="InterPro" id="IPR049883">
    <property type="entry name" value="NOTCH1_EGF-like"/>
</dbReference>
<keyword evidence="14" id="KW-1185">Reference proteome</keyword>
<evidence type="ECO:0000256" key="7">
    <source>
        <dbReference type="ARBA" id="ARBA00023157"/>
    </source>
</evidence>
<keyword evidence="9" id="KW-0472">Membrane</keyword>
<organism evidence="13 14">
    <name type="scientific">Fraxinus pennsylvanica</name>
    <dbReference type="NCBI Taxonomy" id="56036"/>
    <lineage>
        <taxon>Eukaryota</taxon>
        <taxon>Viridiplantae</taxon>
        <taxon>Streptophyta</taxon>
        <taxon>Embryophyta</taxon>
        <taxon>Tracheophyta</taxon>
        <taxon>Spermatophyta</taxon>
        <taxon>Magnoliopsida</taxon>
        <taxon>eudicotyledons</taxon>
        <taxon>Gunneridae</taxon>
        <taxon>Pentapetalae</taxon>
        <taxon>asterids</taxon>
        <taxon>lamiids</taxon>
        <taxon>Lamiales</taxon>
        <taxon>Oleaceae</taxon>
        <taxon>Oleeae</taxon>
        <taxon>Fraxinus</taxon>
    </lineage>
</organism>
<evidence type="ECO:0000256" key="8">
    <source>
        <dbReference type="ARBA" id="ARBA00023180"/>
    </source>
</evidence>
<evidence type="ECO:0000256" key="10">
    <source>
        <dbReference type="SAM" id="SignalP"/>
    </source>
</evidence>
<dbReference type="SMART" id="SM00179">
    <property type="entry name" value="EGF_CA"/>
    <property type="match status" value="1"/>
</dbReference>
<evidence type="ECO:0008006" key="15">
    <source>
        <dbReference type="Google" id="ProtNLM"/>
    </source>
</evidence>
<dbReference type="GO" id="GO:0030247">
    <property type="term" value="F:polysaccharide binding"/>
    <property type="evidence" value="ECO:0007669"/>
    <property type="project" value="InterPro"/>
</dbReference>
<evidence type="ECO:0000256" key="3">
    <source>
        <dbReference type="ARBA" id="ARBA00022536"/>
    </source>
</evidence>
<proteinExistence type="predicted"/>
<dbReference type="Pfam" id="PF13947">
    <property type="entry name" value="GUB_WAK_bind"/>
    <property type="match status" value="1"/>
</dbReference>
<evidence type="ECO:0000313" key="14">
    <source>
        <dbReference type="Proteomes" id="UP000834106"/>
    </source>
</evidence>